<gene>
    <name evidence="2" type="ORF">PDIGIT_LOCUS11173</name>
</gene>
<sequence>MPSQLASVILLTLSTLALASPLSPRAASRTGKVFLHKTSDGITGKKVGCLDVSGRLILESSACASYTVPPGPAITIARTSAGECGMSFADEPQNPDTGFPGMSAFRCKSEGTGSHDAGDQFDLVESQGVTQVFTVLGSGANDGVFTKKLPAGDGDAVDVFTRGFNLGEGSIDMLWTFQDI</sequence>
<proteinExistence type="predicted"/>
<evidence type="ECO:0000256" key="1">
    <source>
        <dbReference type="SAM" id="SignalP"/>
    </source>
</evidence>
<dbReference type="OrthoDB" id="3785119at2759"/>
<organism evidence="2 3">
    <name type="scientific">Periconia digitata</name>
    <dbReference type="NCBI Taxonomy" id="1303443"/>
    <lineage>
        <taxon>Eukaryota</taxon>
        <taxon>Fungi</taxon>
        <taxon>Dikarya</taxon>
        <taxon>Ascomycota</taxon>
        <taxon>Pezizomycotina</taxon>
        <taxon>Dothideomycetes</taxon>
        <taxon>Pleosporomycetidae</taxon>
        <taxon>Pleosporales</taxon>
        <taxon>Massarineae</taxon>
        <taxon>Periconiaceae</taxon>
        <taxon>Periconia</taxon>
    </lineage>
</organism>
<keyword evidence="3" id="KW-1185">Reference proteome</keyword>
<dbReference type="Proteomes" id="UP001152607">
    <property type="component" value="Unassembled WGS sequence"/>
</dbReference>
<dbReference type="AlphaFoldDB" id="A0A9W4UNE5"/>
<comment type="caution">
    <text evidence="2">The sequence shown here is derived from an EMBL/GenBank/DDBJ whole genome shotgun (WGS) entry which is preliminary data.</text>
</comment>
<protein>
    <submittedName>
        <fullName evidence="2">Uncharacterized protein</fullName>
    </submittedName>
</protein>
<name>A0A9W4UNE5_9PLEO</name>
<evidence type="ECO:0000313" key="2">
    <source>
        <dbReference type="EMBL" id="CAI6338051.1"/>
    </source>
</evidence>
<feature type="signal peptide" evidence="1">
    <location>
        <begin position="1"/>
        <end position="19"/>
    </location>
</feature>
<reference evidence="2" key="1">
    <citation type="submission" date="2023-01" db="EMBL/GenBank/DDBJ databases">
        <authorList>
            <person name="Van Ghelder C."/>
            <person name="Rancurel C."/>
        </authorList>
    </citation>
    <scope>NUCLEOTIDE SEQUENCE</scope>
    <source>
        <strain evidence="2">CNCM I-4278</strain>
    </source>
</reference>
<feature type="chain" id="PRO_5040840215" evidence="1">
    <location>
        <begin position="20"/>
        <end position="180"/>
    </location>
</feature>
<keyword evidence="1" id="KW-0732">Signal</keyword>
<dbReference type="EMBL" id="CAOQHR010000008">
    <property type="protein sequence ID" value="CAI6338051.1"/>
    <property type="molecule type" value="Genomic_DNA"/>
</dbReference>
<evidence type="ECO:0000313" key="3">
    <source>
        <dbReference type="Proteomes" id="UP001152607"/>
    </source>
</evidence>
<accession>A0A9W4UNE5</accession>